<dbReference type="AlphaFoldDB" id="U2R460"/>
<evidence type="ECO:0000256" key="2">
    <source>
        <dbReference type="ARBA" id="ARBA00022649"/>
    </source>
</evidence>
<comment type="similarity">
    <text evidence="1">Belongs to the HicA mRNA interferase family.</text>
</comment>
<dbReference type="Pfam" id="PF07927">
    <property type="entry name" value="HicA_toxin"/>
    <property type="match status" value="1"/>
</dbReference>
<protein>
    <submittedName>
        <fullName evidence="8">Toxin-antitoxin system, toxin component, HicA family</fullName>
    </submittedName>
</protein>
<dbReference type="InterPro" id="IPR012933">
    <property type="entry name" value="HicA_mRNA_interferase"/>
</dbReference>
<sequence length="63" mass="7312">MIFMSYRKIEKRFRKLGGKVVRIRGSHYQWMIPGVEGVVTVPYSKDIPVGTLRSIEKQVGIKF</sequence>
<keyword evidence="2" id="KW-1277">Toxin-antitoxin system</keyword>
<dbReference type="GO" id="GO:0004519">
    <property type="term" value="F:endonuclease activity"/>
    <property type="evidence" value="ECO:0007669"/>
    <property type="project" value="UniProtKB-KW"/>
</dbReference>
<evidence type="ECO:0000256" key="5">
    <source>
        <dbReference type="ARBA" id="ARBA00022801"/>
    </source>
</evidence>
<dbReference type="SMR" id="U2R460"/>
<dbReference type="Proteomes" id="UP000016626">
    <property type="component" value="Unassembled WGS sequence"/>
</dbReference>
<gene>
    <name evidence="8" type="ORF">HMPREF9015_01860</name>
</gene>
<accession>U2R460</accession>
<dbReference type="HOGENOM" id="CLU_164851_4_3_0"/>
<keyword evidence="7" id="KW-0346">Stress response</keyword>
<dbReference type="GO" id="GO:0003729">
    <property type="term" value="F:mRNA binding"/>
    <property type="evidence" value="ECO:0007669"/>
    <property type="project" value="InterPro"/>
</dbReference>
<evidence type="ECO:0000313" key="8">
    <source>
        <dbReference type="EMBL" id="ERK48423.1"/>
    </source>
</evidence>
<proteinExistence type="inferred from homology"/>
<dbReference type="PATRIC" id="fig|888055.3.peg.1784"/>
<dbReference type="EMBL" id="AWVM01000098">
    <property type="protein sequence ID" value="ERK48423.1"/>
    <property type="molecule type" value="Genomic_DNA"/>
</dbReference>
<dbReference type="GO" id="GO:0016787">
    <property type="term" value="F:hydrolase activity"/>
    <property type="evidence" value="ECO:0007669"/>
    <property type="project" value="UniProtKB-KW"/>
</dbReference>
<evidence type="ECO:0000256" key="3">
    <source>
        <dbReference type="ARBA" id="ARBA00022722"/>
    </source>
</evidence>
<name>U2R460_LEPWF</name>
<evidence type="ECO:0000256" key="6">
    <source>
        <dbReference type="ARBA" id="ARBA00022884"/>
    </source>
</evidence>
<evidence type="ECO:0000313" key="9">
    <source>
        <dbReference type="Proteomes" id="UP000016626"/>
    </source>
</evidence>
<keyword evidence="6" id="KW-0694">RNA-binding</keyword>
<dbReference type="SUPFAM" id="SSF54786">
    <property type="entry name" value="YcfA/nrd intein domain"/>
    <property type="match status" value="1"/>
</dbReference>
<evidence type="ECO:0000256" key="7">
    <source>
        <dbReference type="ARBA" id="ARBA00023016"/>
    </source>
</evidence>
<dbReference type="Gene3D" id="3.30.920.30">
    <property type="entry name" value="Hypothetical protein"/>
    <property type="match status" value="1"/>
</dbReference>
<comment type="caution">
    <text evidence="8">The sequence shown here is derived from an EMBL/GenBank/DDBJ whole genome shotgun (WGS) entry which is preliminary data.</text>
</comment>
<organism evidence="8 9">
    <name type="scientific">Leptotrichia wadei (strain F0279)</name>
    <dbReference type="NCBI Taxonomy" id="888055"/>
    <lineage>
        <taxon>Bacteria</taxon>
        <taxon>Fusobacteriati</taxon>
        <taxon>Fusobacteriota</taxon>
        <taxon>Fusobacteriia</taxon>
        <taxon>Fusobacteriales</taxon>
        <taxon>Leptotrichiaceae</taxon>
        <taxon>Leptotrichia</taxon>
    </lineage>
</organism>
<evidence type="ECO:0000256" key="4">
    <source>
        <dbReference type="ARBA" id="ARBA00022759"/>
    </source>
</evidence>
<dbReference type="eggNOG" id="COG1724">
    <property type="taxonomic scope" value="Bacteria"/>
</dbReference>
<keyword evidence="3" id="KW-0540">Nuclease</keyword>
<dbReference type="InterPro" id="IPR038570">
    <property type="entry name" value="HicA_sf"/>
</dbReference>
<reference evidence="8 9" key="1">
    <citation type="submission" date="2013-06" db="EMBL/GenBank/DDBJ databases">
        <authorList>
            <person name="Weinstock G."/>
            <person name="Sodergren E."/>
            <person name="Lobos E.A."/>
            <person name="Fulton L."/>
            <person name="Fulton R."/>
            <person name="Courtney L."/>
            <person name="Fronick C."/>
            <person name="O'Laughlin M."/>
            <person name="Godfrey J."/>
            <person name="Wilson R.M."/>
            <person name="Miner T."/>
            <person name="Farmer C."/>
            <person name="Delehaunty K."/>
            <person name="Cordes M."/>
            <person name="Minx P."/>
            <person name="Tomlinson C."/>
            <person name="Chen J."/>
            <person name="Wollam A."/>
            <person name="Pepin K.H."/>
            <person name="Bhonagiri V."/>
            <person name="Zhang X."/>
            <person name="Warren W."/>
            <person name="Mitreva M."/>
            <person name="Mardis E.R."/>
            <person name="Wilson R.K."/>
        </authorList>
    </citation>
    <scope>NUCLEOTIDE SEQUENCE [LARGE SCALE GENOMIC DNA]</scope>
    <source>
        <strain evidence="8 9">F0279</strain>
    </source>
</reference>
<keyword evidence="5" id="KW-0378">Hydrolase</keyword>
<keyword evidence="4" id="KW-0255">Endonuclease</keyword>
<evidence type="ECO:0000256" key="1">
    <source>
        <dbReference type="ARBA" id="ARBA00006620"/>
    </source>
</evidence>